<dbReference type="GO" id="GO:0097367">
    <property type="term" value="F:carbohydrate derivative binding"/>
    <property type="evidence" value="ECO:0007669"/>
    <property type="project" value="InterPro"/>
</dbReference>
<feature type="domain" description="SIS" evidence="1">
    <location>
        <begin position="45"/>
        <end position="206"/>
    </location>
</feature>
<dbReference type="STRING" id="221988.MS1290"/>
<dbReference type="Proteomes" id="UP000000607">
    <property type="component" value="Chromosome"/>
</dbReference>
<dbReference type="SUPFAM" id="SSF53697">
    <property type="entry name" value="SIS domain"/>
    <property type="match status" value="1"/>
</dbReference>
<dbReference type="GO" id="GO:1901135">
    <property type="term" value="P:carbohydrate derivative metabolic process"/>
    <property type="evidence" value="ECO:0007669"/>
    <property type="project" value="InterPro"/>
</dbReference>
<proteinExistence type="predicted"/>
<dbReference type="CDD" id="cd05006">
    <property type="entry name" value="SIS_GmhA"/>
    <property type="match status" value="1"/>
</dbReference>
<organism evidence="2 3">
    <name type="scientific">Mannheimia succiniciproducens (strain KCTC 0769BP / MBEL55E)</name>
    <dbReference type="NCBI Taxonomy" id="221988"/>
    <lineage>
        <taxon>Bacteria</taxon>
        <taxon>Pseudomonadati</taxon>
        <taxon>Pseudomonadota</taxon>
        <taxon>Gammaproteobacteria</taxon>
        <taxon>Pasteurellales</taxon>
        <taxon>Pasteurellaceae</taxon>
        <taxon>Basfia</taxon>
    </lineage>
</organism>
<evidence type="ECO:0000313" key="2">
    <source>
        <dbReference type="EMBL" id="AAU37897.1"/>
    </source>
</evidence>
<reference evidence="2 3" key="1">
    <citation type="journal article" date="2004" name="Nat. Biotechnol.">
        <title>The genome sequence of the capnophilic rumen bacterium Mannheimia succiniciproducens.</title>
        <authorList>
            <person name="Hong S.H."/>
            <person name="Kim J.S."/>
            <person name="Lee S.Y."/>
            <person name="In Y.H."/>
            <person name="Choi S.S."/>
            <person name="Rih J.-K."/>
            <person name="Kim C.H."/>
            <person name="Jeong H."/>
            <person name="Hur C.G."/>
            <person name="Kim J.J."/>
        </authorList>
    </citation>
    <scope>NUCLEOTIDE SEQUENCE [LARGE SCALE GENOMIC DNA]</scope>
    <source>
        <strain evidence="3">KCTC 0769BP / MBEL55E</strain>
    </source>
</reference>
<evidence type="ECO:0000313" key="3">
    <source>
        <dbReference type="Proteomes" id="UP000000607"/>
    </source>
</evidence>
<dbReference type="KEGG" id="msu:MS1290"/>
<sequence>MFNGLKILLNNMLEKIKDLYTENIQTQISASRLLPETIVEATTKLVSCLLRGNKIIVCGHGRSYANAQFLVANLLNRYELERPSFPSVLLTIDSAVGSAIVSDNHITTLYQRQFNAIAQQGDILVALVPNSGDESIINVINCATNKDVEIIALTGANDDHLQGLISENDLEVQTPAIKESRILEGHLFIINALCELIDHTLFTQSG</sequence>
<protein>
    <submittedName>
        <fullName evidence="2">GmhA protein</fullName>
    </submittedName>
</protein>
<dbReference type="AlphaFoldDB" id="Q65T13"/>
<evidence type="ECO:0000259" key="1">
    <source>
        <dbReference type="PROSITE" id="PS51464"/>
    </source>
</evidence>
<dbReference type="PANTHER" id="PTHR30390:SF6">
    <property type="entry name" value="DNAA INITIATOR-ASSOCIATING PROTEIN DIAA"/>
    <property type="match status" value="1"/>
</dbReference>
<dbReference type="PANTHER" id="PTHR30390">
    <property type="entry name" value="SEDOHEPTULOSE 7-PHOSPHATE ISOMERASE / DNAA INITIATOR-ASSOCIATING FACTOR FOR REPLICATION INITIATION"/>
    <property type="match status" value="1"/>
</dbReference>
<keyword evidence="3" id="KW-1185">Reference proteome</keyword>
<gene>
    <name evidence="2" type="primary">gmhA</name>
    <name evidence="2" type="ordered locus">MS1290</name>
</gene>
<dbReference type="InterPro" id="IPR035461">
    <property type="entry name" value="GmhA/DiaA"/>
</dbReference>
<dbReference type="eggNOG" id="COG0279">
    <property type="taxonomic scope" value="Bacteria"/>
</dbReference>
<dbReference type="InterPro" id="IPR050099">
    <property type="entry name" value="SIS_GmhA/DiaA_subfam"/>
</dbReference>
<accession>Q65T13</accession>
<dbReference type="InterPro" id="IPR046348">
    <property type="entry name" value="SIS_dom_sf"/>
</dbReference>
<dbReference type="Pfam" id="PF13580">
    <property type="entry name" value="SIS_2"/>
    <property type="match status" value="1"/>
</dbReference>
<dbReference type="Gene3D" id="3.40.50.10490">
    <property type="entry name" value="Glucose-6-phosphate isomerase like protein, domain 1"/>
    <property type="match status" value="1"/>
</dbReference>
<name>Q65T13_MANSM</name>
<dbReference type="InterPro" id="IPR001347">
    <property type="entry name" value="SIS_dom"/>
</dbReference>
<dbReference type="EMBL" id="AE016827">
    <property type="protein sequence ID" value="AAU37897.1"/>
    <property type="molecule type" value="Genomic_DNA"/>
</dbReference>
<dbReference type="HOGENOM" id="CLU_080999_3_1_6"/>
<dbReference type="PROSITE" id="PS51464">
    <property type="entry name" value="SIS"/>
    <property type="match status" value="1"/>
</dbReference>